<keyword evidence="3" id="KW-1185">Reference proteome</keyword>
<dbReference type="AlphaFoldDB" id="A0A0D6L726"/>
<dbReference type="EMBL" id="KE129148">
    <property type="protein sequence ID" value="EPB65306.1"/>
    <property type="molecule type" value="Genomic_DNA"/>
</dbReference>
<keyword evidence="1" id="KW-1133">Transmembrane helix</keyword>
<evidence type="ECO:0000313" key="3">
    <source>
        <dbReference type="Proteomes" id="UP000054495"/>
    </source>
</evidence>
<sequence length="167" mass="18316">MIHLQRHVDSCQTLPVLDARHDRCADSPPDNERSSLAGIRIMYVCSAYPGLQKERLRLAFDMMPLRSVKNAPVVAVVSNPYIHAHGGQRTAHLGHNENPPPRKAKTAAGFGDITPGHSVAVANFLLILIGLSVVSMSINVLQMQLEILFARVVKSIDNDFKMNLSVS</sequence>
<evidence type="ECO:0000313" key="2">
    <source>
        <dbReference type="EMBL" id="EPB65306.1"/>
    </source>
</evidence>
<accession>A0A0D6L726</accession>
<reference evidence="2 3" key="1">
    <citation type="submission" date="2013-05" db="EMBL/GenBank/DDBJ databases">
        <title>Draft genome of the parasitic nematode Anyclostoma ceylanicum.</title>
        <authorList>
            <person name="Mitreva M."/>
        </authorList>
    </citation>
    <scope>NUCLEOTIDE SEQUENCE [LARGE SCALE GENOMIC DNA]</scope>
</reference>
<proteinExistence type="predicted"/>
<organism evidence="2 3">
    <name type="scientific">Ancylostoma ceylanicum</name>
    <dbReference type="NCBI Taxonomy" id="53326"/>
    <lineage>
        <taxon>Eukaryota</taxon>
        <taxon>Metazoa</taxon>
        <taxon>Ecdysozoa</taxon>
        <taxon>Nematoda</taxon>
        <taxon>Chromadorea</taxon>
        <taxon>Rhabditida</taxon>
        <taxon>Rhabditina</taxon>
        <taxon>Rhabditomorpha</taxon>
        <taxon>Strongyloidea</taxon>
        <taxon>Ancylostomatidae</taxon>
        <taxon>Ancylostomatinae</taxon>
        <taxon>Ancylostoma</taxon>
    </lineage>
</organism>
<name>A0A0D6L726_9BILA</name>
<feature type="non-terminal residue" evidence="2">
    <location>
        <position position="167"/>
    </location>
</feature>
<keyword evidence="1" id="KW-0812">Transmembrane</keyword>
<feature type="transmembrane region" description="Helical" evidence="1">
    <location>
        <begin position="120"/>
        <end position="141"/>
    </location>
</feature>
<dbReference type="Proteomes" id="UP000054495">
    <property type="component" value="Unassembled WGS sequence"/>
</dbReference>
<keyword evidence="1" id="KW-0472">Membrane</keyword>
<gene>
    <name evidence="2" type="ORF">ANCCEY_15631</name>
</gene>
<evidence type="ECO:0000256" key="1">
    <source>
        <dbReference type="SAM" id="Phobius"/>
    </source>
</evidence>
<protein>
    <submittedName>
        <fullName evidence="2">Uncharacterized protein</fullName>
    </submittedName>
</protein>
<dbReference type="Gene3D" id="1.10.287.70">
    <property type="match status" value="1"/>
</dbReference>